<sequence length="209" mass="23986">MSESGVASKNNSLSEASATAAILKLDRIHCSSTIANYNIEFTNLIQNVPFPFSHPEVLVFRYLRGLPFRVQNDINRRDGQSLENLMLLAQEWEGHMLDASRAQSNSSYERNVLGIDYHRSTDYRKSNRSRPSDHSPSAPVDSRYGTKQYRNGAGRCYSNLPPSEPRDLPVTQTKPLTRRERNILIREGLCFHCKAGHHYTYNCPWRNER</sequence>
<evidence type="ECO:0000313" key="2">
    <source>
        <dbReference type="EMBL" id="CDO55235.1"/>
    </source>
</evidence>
<feature type="compositionally biased region" description="Basic and acidic residues" evidence="1">
    <location>
        <begin position="120"/>
        <end position="133"/>
    </location>
</feature>
<reference evidence="2" key="1">
    <citation type="submission" date="2014-03" db="EMBL/GenBank/DDBJ databases">
        <authorList>
            <person name="Casaregola S."/>
        </authorList>
    </citation>
    <scope>NUCLEOTIDE SEQUENCE [LARGE SCALE GENOMIC DNA]</scope>
    <source>
        <strain evidence="2">CLIB 918</strain>
    </source>
</reference>
<evidence type="ECO:0000256" key="1">
    <source>
        <dbReference type="SAM" id="MobiDB-lite"/>
    </source>
</evidence>
<protein>
    <recommendedName>
        <fullName evidence="4">Retrotransposon gag domain-containing protein</fullName>
    </recommendedName>
</protein>
<name>A0A0J9XDB4_GEOCN</name>
<comment type="caution">
    <text evidence="2">The sequence shown here is derived from an EMBL/GenBank/DDBJ whole genome shotgun (WGS) entry which is preliminary data.</text>
</comment>
<evidence type="ECO:0008006" key="4">
    <source>
        <dbReference type="Google" id="ProtNLM"/>
    </source>
</evidence>
<dbReference type="AlphaFoldDB" id="A0A0J9XDB4"/>
<dbReference type="EMBL" id="CCBN010000010">
    <property type="protein sequence ID" value="CDO55235.1"/>
    <property type="molecule type" value="Genomic_DNA"/>
</dbReference>
<proteinExistence type="predicted"/>
<feature type="region of interest" description="Disordered" evidence="1">
    <location>
        <begin position="120"/>
        <end position="172"/>
    </location>
</feature>
<dbReference type="Proteomes" id="UP000242525">
    <property type="component" value="Unassembled WGS sequence"/>
</dbReference>
<organism evidence="2 3">
    <name type="scientific">Geotrichum candidum</name>
    <name type="common">Oospora lactis</name>
    <name type="synonym">Dipodascus geotrichum</name>
    <dbReference type="NCBI Taxonomy" id="1173061"/>
    <lineage>
        <taxon>Eukaryota</taxon>
        <taxon>Fungi</taxon>
        <taxon>Dikarya</taxon>
        <taxon>Ascomycota</taxon>
        <taxon>Saccharomycotina</taxon>
        <taxon>Dipodascomycetes</taxon>
        <taxon>Dipodascales</taxon>
        <taxon>Dipodascaceae</taxon>
        <taxon>Geotrichum</taxon>
    </lineage>
</organism>
<evidence type="ECO:0000313" key="3">
    <source>
        <dbReference type="Proteomes" id="UP000242525"/>
    </source>
</evidence>
<keyword evidence="3" id="KW-1185">Reference proteome</keyword>
<accession>A0A0J9XDB4</accession>
<gene>
    <name evidence="2" type="ORF">BN980_GECA10s02023g</name>
</gene>